<organism evidence="9">
    <name type="scientific">uncultured marine group II/III euryarchaeote SAT1000_06_E06</name>
    <dbReference type="NCBI Taxonomy" id="1456554"/>
    <lineage>
        <taxon>Archaea</taxon>
        <taxon>Methanobacteriati</taxon>
        <taxon>Methanobacteriota</taxon>
        <taxon>environmental samples</taxon>
    </lineage>
</organism>
<dbReference type="InterPro" id="IPR011006">
    <property type="entry name" value="CheY-like_superfamily"/>
</dbReference>
<dbReference type="InterPro" id="IPR056744">
    <property type="entry name" value="TRM5/TYW2-like_N"/>
</dbReference>
<dbReference type="GO" id="GO:0102522">
    <property type="term" value="F:tRNA 4-demethylwyosine alpha-amino-alpha-carboxypropyltransferase activity"/>
    <property type="evidence" value="ECO:0007669"/>
    <property type="project" value="UniProtKB-EC"/>
</dbReference>
<sequence>MRREDPHLHLRDAMTNFLTSKIVEEDLLRKLLDDLPQRWEKFSNVVLLQNSAFNKPHWKEFISIEFWLVISSALGVNTLARIGEIIGEKRESTVEVLVGDDDWVIRRENGIDYGYNLTKCMFSTGNINERRRMGEVGQRGEIVVDLFSGIGYYSLPMLVAGKVAEIHCCEWNENAIKALNWNLKRNKVEKSCKIHEGDNRITVAGLKGVANRVILGLLPNVEQAFDLGLACLVDSGGILHIHGIAPAKNYDEWITEKLDELREIEPAKTIVEHSRIRVKSYAPHWDHIVLDVLVSTRKQRVMAFEDSVDISALLVSGGVDLTKFEFHQCWNTMNAIDKIREFSPDILLLDHFIPPIKGLEVLNLVNQNVGEAELNRPRKILGISSSDSANQNMLNAGADSASIKFKLAEHEVWRELLGEAEDAVGE</sequence>
<dbReference type="EMBL" id="KF901200">
    <property type="protein sequence ID" value="AIF21899.1"/>
    <property type="molecule type" value="Genomic_DNA"/>
</dbReference>
<keyword evidence="6" id="KW-0819">tRNA processing</keyword>
<evidence type="ECO:0000256" key="4">
    <source>
        <dbReference type="ARBA" id="ARBA00022679"/>
    </source>
</evidence>
<evidence type="ECO:0000256" key="5">
    <source>
        <dbReference type="ARBA" id="ARBA00022691"/>
    </source>
</evidence>
<reference evidence="9" key="1">
    <citation type="journal article" date="2014" name="Genome Biol. Evol.">
        <title>Pangenome evidence for extensive interdomain horizontal transfer affecting lineage core and shell genes in uncultured planktonic thaumarchaeota and euryarchaeota.</title>
        <authorList>
            <person name="Deschamps P."/>
            <person name="Zivanovic Y."/>
            <person name="Moreira D."/>
            <person name="Rodriguez-Valera F."/>
            <person name="Lopez-Garcia P."/>
        </authorList>
    </citation>
    <scope>NUCLEOTIDE SEQUENCE</scope>
</reference>
<feature type="domain" description="SAM-dependent methyltransferase TRM5/TYW2-type" evidence="8">
    <location>
        <begin position="39"/>
        <end position="296"/>
    </location>
</feature>
<dbReference type="InterPro" id="IPR029063">
    <property type="entry name" value="SAM-dependent_MTases_sf"/>
</dbReference>
<dbReference type="FunFam" id="3.40.50.150:FF:000131">
    <property type="entry name" value="tRNA wybutosine-synthesizing protein 2/3/4"/>
    <property type="match status" value="1"/>
</dbReference>
<dbReference type="Gene3D" id="3.30.300.110">
    <property type="entry name" value="Met-10+ protein-like domains"/>
    <property type="match status" value="1"/>
</dbReference>
<accession>A0A075I1R8</accession>
<keyword evidence="5" id="KW-0949">S-adenosyl-L-methionine</keyword>
<gene>
    <name evidence="9" type="primary">TYW3</name>
</gene>
<evidence type="ECO:0000259" key="8">
    <source>
        <dbReference type="PROSITE" id="PS51684"/>
    </source>
</evidence>
<dbReference type="PANTHER" id="PTHR23245:SF25">
    <property type="entry name" value="TRNA WYBUTOSINE-SYNTHESIZING PROTEIN 2 HOMOLOG"/>
    <property type="match status" value="1"/>
</dbReference>
<dbReference type="InterPro" id="IPR056743">
    <property type="entry name" value="TRM5-TYW2-like_MTfase"/>
</dbReference>
<comment type="pathway">
    <text evidence="1">tRNA modification; wybutosine-tRNA(Phe) biosynthesis.</text>
</comment>
<keyword evidence="3" id="KW-0489">Methyltransferase</keyword>
<dbReference type="GO" id="GO:0008175">
    <property type="term" value="F:tRNA methyltransferase activity"/>
    <property type="evidence" value="ECO:0007669"/>
    <property type="project" value="TreeGrafter"/>
</dbReference>
<dbReference type="CDD" id="cd02440">
    <property type="entry name" value="AdoMet_MTases"/>
    <property type="match status" value="1"/>
</dbReference>
<evidence type="ECO:0000256" key="6">
    <source>
        <dbReference type="ARBA" id="ARBA00022694"/>
    </source>
</evidence>
<dbReference type="GO" id="GO:0030488">
    <property type="term" value="P:tRNA methylation"/>
    <property type="evidence" value="ECO:0007669"/>
    <property type="project" value="TreeGrafter"/>
</dbReference>
<dbReference type="Pfam" id="PF25133">
    <property type="entry name" value="TYW2_N_2"/>
    <property type="match status" value="1"/>
</dbReference>
<dbReference type="EC" id="2.5.1.114" evidence="2"/>
<dbReference type="Gene3D" id="3.40.50.150">
    <property type="entry name" value="Vaccinia Virus protein VP39"/>
    <property type="match status" value="1"/>
</dbReference>
<name>A0A075I1R8_9EURY</name>
<dbReference type="Gene3D" id="3.40.50.2300">
    <property type="match status" value="1"/>
</dbReference>
<evidence type="ECO:0000256" key="3">
    <source>
        <dbReference type="ARBA" id="ARBA00022603"/>
    </source>
</evidence>
<evidence type="ECO:0000256" key="2">
    <source>
        <dbReference type="ARBA" id="ARBA00012265"/>
    </source>
</evidence>
<proteinExistence type="predicted"/>
<dbReference type="GO" id="GO:0005737">
    <property type="term" value="C:cytoplasm"/>
    <property type="evidence" value="ECO:0007669"/>
    <property type="project" value="TreeGrafter"/>
</dbReference>
<dbReference type="InterPro" id="IPR030382">
    <property type="entry name" value="MeTrfase_TRM5/TYW2"/>
</dbReference>
<evidence type="ECO:0000256" key="1">
    <source>
        <dbReference type="ARBA" id="ARBA00004797"/>
    </source>
</evidence>
<protein>
    <recommendedName>
        <fullName evidence="2">tRNA(Phe) (4-demethylwyosine(37)-C(7)) aminocarboxypropyltransferase</fullName>
        <ecNumber evidence="2">2.5.1.114</ecNumber>
    </recommendedName>
</protein>
<keyword evidence="4" id="KW-0808">Transferase</keyword>
<dbReference type="GO" id="GO:0031591">
    <property type="term" value="P:wybutosine biosynthetic process"/>
    <property type="evidence" value="ECO:0007669"/>
    <property type="project" value="TreeGrafter"/>
</dbReference>
<dbReference type="SUPFAM" id="SSF52172">
    <property type="entry name" value="CheY-like"/>
    <property type="match status" value="1"/>
</dbReference>
<dbReference type="PROSITE" id="PS51684">
    <property type="entry name" value="SAM_MT_TRM5_TYW2"/>
    <property type="match status" value="1"/>
</dbReference>
<evidence type="ECO:0000256" key="7">
    <source>
        <dbReference type="ARBA" id="ARBA00049400"/>
    </source>
</evidence>
<evidence type="ECO:0000313" key="9">
    <source>
        <dbReference type="EMBL" id="AIF21899.1"/>
    </source>
</evidence>
<dbReference type="PANTHER" id="PTHR23245">
    <property type="entry name" value="TRNA METHYLTRANSFERASE"/>
    <property type="match status" value="1"/>
</dbReference>
<dbReference type="AlphaFoldDB" id="A0A075I1R8"/>
<dbReference type="Pfam" id="PF02475">
    <property type="entry name" value="TRM5-TYW2_MTfase"/>
    <property type="match status" value="1"/>
</dbReference>
<comment type="catalytic activity">
    <reaction evidence="7">
        <text>4-demethylwyosine(37) in tRNA(Phe) + S-adenosyl-L-methionine = 4-demethyl-7-[(3S)-3-amino-3-carboxypropyl]wyosine(37) in tRNA(Phe) + S-methyl-5'-thioadenosine + H(+)</text>
        <dbReference type="Rhea" id="RHEA:36355"/>
        <dbReference type="Rhea" id="RHEA-COMP:10164"/>
        <dbReference type="Rhea" id="RHEA-COMP:10378"/>
        <dbReference type="ChEBI" id="CHEBI:15378"/>
        <dbReference type="ChEBI" id="CHEBI:17509"/>
        <dbReference type="ChEBI" id="CHEBI:59789"/>
        <dbReference type="ChEBI" id="CHEBI:64315"/>
        <dbReference type="ChEBI" id="CHEBI:73550"/>
        <dbReference type="EC" id="2.5.1.114"/>
    </reaction>
</comment>
<dbReference type="SUPFAM" id="SSF53335">
    <property type="entry name" value="S-adenosyl-L-methionine-dependent methyltransferases"/>
    <property type="match status" value="1"/>
</dbReference>